<keyword evidence="2" id="KW-0805">Transcription regulation</keyword>
<dbReference type="SUPFAM" id="SSF46785">
    <property type="entry name" value="Winged helix' DNA-binding domain"/>
    <property type="match status" value="1"/>
</dbReference>
<evidence type="ECO:0000313" key="6">
    <source>
        <dbReference type="EMBL" id="OBU11332.1"/>
    </source>
</evidence>
<evidence type="ECO:0000259" key="5">
    <source>
        <dbReference type="PROSITE" id="PS50931"/>
    </source>
</evidence>
<protein>
    <submittedName>
        <fullName evidence="6">LysR family transcriptional regulator</fullName>
    </submittedName>
</protein>
<dbReference type="EMBL" id="LZEX01000001">
    <property type="protein sequence ID" value="OBU11332.1"/>
    <property type="molecule type" value="Genomic_DNA"/>
</dbReference>
<dbReference type="PANTHER" id="PTHR30537">
    <property type="entry name" value="HTH-TYPE TRANSCRIPTIONAL REGULATOR"/>
    <property type="match status" value="1"/>
</dbReference>
<dbReference type="InterPro" id="IPR000847">
    <property type="entry name" value="LysR_HTH_N"/>
</dbReference>
<dbReference type="RefSeq" id="WP_067420521.1">
    <property type="nucleotide sequence ID" value="NZ_LZEX01000001.1"/>
</dbReference>
<feature type="domain" description="HTH lysR-type" evidence="5">
    <location>
        <begin position="8"/>
        <end position="65"/>
    </location>
</feature>
<dbReference type="FunFam" id="1.10.10.10:FF:000001">
    <property type="entry name" value="LysR family transcriptional regulator"/>
    <property type="match status" value="1"/>
</dbReference>
<dbReference type="SUPFAM" id="SSF53850">
    <property type="entry name" value="Periplasmic binding protein-like II"/>
    <property type="match status" value="1"/>
</dbReference>
<dbReference type="STRING" id="368603.AYY16_04680"/>
<comment type="caution">
    <text evidence="6">The sequence shown here is derived from an EMBL/GenBank/DDBJ whole genome shotgun (WGS) entry which is preliminary data.</text>
</comment>
<dbReference type="InterPro" id="IPR036390">
    <property type="entry name" value="WH_DNA-bd_sf"/>
</dbReference>
<dbReference type="InterPro" id="IPR005119">
    <property type="entry name" value="LysR_subst-bd"/>
</dbReference>
<evidence type="ECO:0000256" key="3">
    <source>
        <dbReference type="ARBA" id="ARBA00023125"/>
    </source>
</evidence>
<evidence type="ECO:0000313" key="7">
    <source>
        <dbReference type="Proteomes" id="UP000092247"/>
    </source>
</evidence>
<accession>A0A1B8HPM8</accession>
<organism evidence="6 7">
    <name type="scientific">Morganella psychrotolerans</name>
    <dbReference type="NCBI Taxonomy" id="368603"/>
    <lineage>
        <taxon>Bacteria</taxon>
        <taxon>Pseudomonadati</taxon>
        <taxon>Pseudomonadota</taxon>
        <taxon>Gammaproteobacteria</taxon>
        <taxon>Enterobacterales</taxon>
        <taxon>Morganellaceae</taxon>
        <taxon>Morganella</taxon>
    </lineage>
</organism>
<dbReference type="Pfam" id="PF00126">
    <property type="entry name" value="HTH_1"/>
    <property type="match status" value="1"/>
</dbReference>
<dbReference type="AlphaFoldDB" id="A0A1B8HPM8"/>
<keyword evidence="4" id="KW-0804">Transcription</keyword>
<sequence>MKRHFNDMQIGSIELFCLAAEHKSFTIAAAEAGVTPTAVSRSIGRLESRMGVKLFSRTTRRVNLTDAGQQYFEQCSHALAQLIDAEQSVMGRQNKPAGLIRISLPVTYGHIRIFPLLTEFKALYPDVLFDVNLSNRNVDFIGEGYDISIRVRQQPDSSLIARHFEDLDLITIASPEYLSSRPIPRVLEDLAYHDCIQFKLPSTGINIPWIFNTADGLCEVNTKGSFRCSEDLVAGVTLAVNGAGLFQSYRLFAEEDIKAGRLVEVLKDYSGATRPYTILYPGNKLMPLRLRVFIDFLISKRDGHLPEK</sequence>
<evidence type="ECO:0000256" key="1">
    <source>
        <dbReference type="ARBA" id="ARBA00009437"/>
    </source>
</evidence>
<dbReference type="InterPro" id="IPR058163">
    <property type="entry name" value="LysR-type_TF_proteobact-type"/>
</dbReference>
<dbReference type="CDD" id="cd08422">
    <property type="entry name" value="PBP2_CrgA_like"/>
    <property type="match status" value="1"/>
</dbReference>
<evidence type="ECO:0000256" key="4">
    <source>
        <dbReference type="ARBA" id="ARBA00023163"/>
    </source>
</evidence>
<reference evidence="6 7" key="1">
    <citation type="submission" date="2016-06" db="EMBL/GenBank/DDBJ databases">
        <authorList>
            <person name="Kjaerup R.B."/>
            <person name="Dalgaard T.S."/>
            <person name="Juul-Madsen H.R."/>
        </authorList>
    </citation>
    <scope>NUCLEOTIDE SEQUENCE [LARGE SCALE GENOMIC DNA]</scope>
    <source>
        <strain evidence="6 7">GCSL-Mp3</strain>
    </source>
</reference>
<dbReference type="GO" id="GO:0006351">
    <property type="term" value="P:DNA-templated transcription"/>
    <property type="evidence" value="ECO:0007669"/>
    <property type="project" value="TreeGrafter"/>
</dbReference>
<dbReference type="GO" id="GO:0043565">
    <property type="term" value="F:sequence-specific DNA binding"/>
    <property type="evidence" value="ECO:0007669"/>
    <property type="project" value="TreeGrafter"/>
</dbReference>
<proteinExistence type="inferred from homology"/>
<dbReference type="Gene3D" id="1.10.10.10">
    <property type="entry name" value="Winged helix-like DNA-binding domain superfamily/Winged helix DNA-binding domain"/>
    <property type="match status" value="1"/>
</dbReference>
<dbReference type="GO" id="GO:0003700">
    <property type="term" value="F:DNA-binding transcription factor activity"/>
    <property type="evidence" value="ECO:0007669"/>
    <property type="project" value="InterPro"/>
</dbReference>
<dbReference type="Gene3D" id="3.40.190.290">
    <property type="match status" value="1"/>
</dbReference>
<dbReference type="PROSITE" id="PS50931">
    <property type="entry name" value="HTH_LYSR"/>
    <property type="match status" value="1"/>
</dbReference>
<dbReference type="InterPro" id="IPR036388">
    <property type="entry name" value="WH-like_DNA-bd_sf"/>
</dbReference>
<dbReference type="PANTHER" id="PTHR30537:SF5">
    <property type="entry name" value="HTH-TYPE TRANSCRIPTIONAL ACTIVATOR TTDR-RELATED"/>
    <property type="match status" value="1"/>
</dbReference>
<evidence type="ECO:0000256" key="2">
    <source>
        <dbReference type="ARBA" id="ARBA00023015"/>
    </source>
</evidence>
<dbReference type="Proteomes" id="UP000092247">
    <property type="component" value="Unassembled WGS sequence"/>
</dbReference>
<name>A0A1B8HPM8_9GAMM</name>
<keyword evidence="3" id="KW-0238">DNA-binding</keyword>
<gene>
    <name evidence="6" type="ORF">AYY17_00840</name>
</gene>
<comment type="similarity">
    <text evidence="1">Belongs to the LysR transcriptional regulatory family.</text>
</comment>
<dbReference type="Pfam" id="PF03466">
    <property type="entry name" value="LysR_substrate"/>
    <property type="match status" value="1"/>
</dbReference>